<dbReference type="Pfam" id="PF12440">
    <property type="entry name" value="MAGE_N"/>
    <property type="match status" value="1"/>
</dbReference>
<feature type="region of interest" description="Disordered" evidence="1">
    <location>
        <begin position="75"/>
        <end position="111"/>
    </location>
</feature>
<dbReference type="Gene3D" id="1.10.10.1210">
    <property type="entry name" value="MAGE homology domain, winged helix WH2 motif"/>
    <property type="match status" value="1"/>
</dbReference>
<dbReference type="GO" id="GO:0005634">
    <property type="term" value="C:nucleus"/>
    <property type="evidence" value="ECO:0007669"/>
    <property type="project" value="TreeGrafter"/>
</dbReference>
<dbReference type="OrthoDB" id="205198at2759"/>
<name>A0A1S3G0K4_DIPOR</name>
<organism evidence="3 4">
    <name type="scientific">Dipodomys ordii</name>
    <name type="common">Ord's kangaroo rat</name>
    <dbReference type="NCBI Taxonomy" id="10020"/>
    <lineage>
        <taxon>Eukaryota</taxon>
        <taxon>Metazoa</taxon>
        <taxon>Chordata</taxon>
        <taxon>Craniata</taxon>
        <taxon>Vertebrata</taxon>
        <taxon>Euteleostomi</taxon>
        <taxon>Mammalia</taxon>
        <taxon>Eutheria</taxon>
        <taxon>Euarchontoglires</taxon>
        <taxon>Glires</taxon>
        <taxon>Rodentia</taxon>
        <taxon>Castorimorpha</taxon>
        <taxon>Heteromyidae</taxon>
        <taxon>Dipodomyinae</taxon>
        <taxon>Dipodomys</taxon>
    </lineage>
</organism>
<proteinExistence type="predicted"/>
<dbReference type="KEGG" id="dord:105993450"/>
<dbReference type="FunFam" id="1.10.10.1210:FF:000001">
    <property type="entry name" value="melanoma-associated antigen D1"/>
    <property type="match status" value="1"/>
</dbReference>
<evidence type="ECO:0000256" key="1">
    <source>
        <dbReference type="SAM" id="MobiDB-lite"/>
    </source>
</evidence>
<sequence length="375" mass="41481">MAPVPRVGPRVWGWEVVAALPPGAGPGAALLVGIWSWETEERSFESKFPSSSGLQGILPLPTSFPHKVIMPHDKELPQCSHDKGHEPQGQEAAQGSQAVEETLSSPSPVVPSNMQLVPVVEAPSNPRGPRTASLSSSGIHAACGGECDDSSSSEEESNPSTLEGLLDKKVSFLMNILLLYYQRKEPISKADMVKFVIREHEALFSAILKKACIRLEVIFGLEVKEVDATNHCYGVIMKQGFTYDGMQCGELGIPKIGLLMFVLGVIFMKGHRATEEHIWQVMKQTGICCRKKHFIFGNAKQLFTDEFVKEGYLECQKGPDSHPEKYELLWGPRAYAETTKMKVLDYMAKVYGTDPTDFPSLYEEALIDEQERAHT</sequence>
<dbReference type="PROSITE" id="PS50838">
    <property type="entry name" value="MAGE"/>
    <property type="match status" value="1"/>
</dbReference>
<dbReference type="PANTHER" id="PTHR11736">
    <property type="entry name" value="MELANOMA-ASSOCIATED ANTIGEN MAGE ANTIGEN"/>
    <property type="match status" value="1"/>
</dbReference>
<dbReference type="GeneID" id="105993450"/>
<dbReference type="FunCoup" id="A0A1S3G0K4">
    <property type="interactions" value="187"/>
</dbReference>
<protein>
    <submittedName>
        <fullName evidence="4">Melanoma-associated antigen B16-like</fullName>
    </submittedName>
</protein>
<feature type="compositionally biased region" description="Polar residues" evidence="1">
    <location>
        <begin position="91"/>
        <end position="111"/>
    </location>
</feature>
<dbReference type="SMART" id="SM01392">
    <property type="entry name" value="MAGE_N"/>
    <property type="match status" value="1"/>
</dbReference>
<dbReference type="InterPro" id="IPR021072">
    <property type="entry name" value="MAGE_N"/>
</dbReference>
<feature type="domain" description="MAGE" evidence="2">
    <location>
        <begin position="166"/>
        <end position="365"/>
    </location>
</feature>
<keyword evidence="3" id="KW-1185">Reference proteome</keyword>
<gene>
    <name evidence="4" type="primary">LOC105993450</name>
</gene>
<dbReference type="InParanoid" id="A0A1S3G0K4"/>
<dbReference type="InterPro" id="IPR041899">
    <property type="entry name" value="MAGE_WH2"/>
</dbReference>
<dbReference type="PANTHER" id="PTHR11736:SF145">
    <property type="entry name" value="MELANOMA-ASSOCIATED ANTIGEN B16"/>
    <property type="match status" value="1"/>
</dbReference>
<dbReference type="AlphaFoldDB" id="A0A1S3G0K4"/>
<dbReference type="InterPro" id="IPR041898">
    <property type="entry name" value="MAGE_WH1"/>
</dbReference>
<evidence type="ECO:0000259" key="2">
    <source>
        <dbReference type="PROSITE" id="PS50838"/>
    </source>
</evidence>
<dbReference type="Proteomes" id="UP000081671">
    <property type="component" value="Unplaced"/>
</dbReference>
<dbReference type="InterPro" id="IPR037445">
    <property type="entry name" value="MAGE"/>
</dbReference>
<dbReference type="GO" id="GO:0000122">
    <property type="term" value="P:negative regulation of transcription by RNA polymerase II"/>
    <property type="evidence" value="ECO:0007669"/>
    <property type="project" value="TreeGrafter"/>
</dbReference>
<dbReference type="InterPro" id="IPR002190">
    <property type="entry name" value="MHD_dom"/>
</dbReference>
<feature type="compositionally biased region" description="Basic and acidic residues" evidence="1">
    <location>
        <begin position="75"/>
        <end position="88"/>
    </location>
</feature>
<evidence type="ECO:0000313" key="3">
    <source>
        <dbReference type="Proteomes" id="UP000081671"/>
    </source>
</evidence>
<reference evidence="4" key="1">
    <citation type="submission" date="2025-08" db="UniProtKB">
        <authorList>
            <consortium name="RefSeq"/>
        </authorList>
    </citation>
    <scope>IDENTIFICATION</scope>
    <source>
        <tissue evidence="4">Kidney</tissue>
    </source>
</reference>
<dbReference type="RefSeq" id="XP_012882175.1">
    <property type="nucleotide sequence ID" value="XM_013026721.1"/>
</dbReference>
<accession>A0A1S3G0K4</accession>
<dbReference type="Gene3D" id="1.10.10.1200">
    <property type="entry name" value="MAGE homology domain, winged helix WH1 motif"/>
    <property type="match status" value="1"/>
</dbReference>
<evidence type="ECO:0000313" key="4">
    <source>
        <dbReference type="RefSeq" id="XP_012882175.1"/>
    </source>
</evidence>
<dbReference type="Pfam" id="PF01454">
    <property type="entry name" value="MAGE"/>
    <property type="match status" value="1"/>
</dbReference>
<dbReference type="SMART" id="SM01373">
    <property type="entry name" value="MAGE"/>
    <property type="match status" value="1"/>
</dbReference>